<reference evidence="1 2" key="1">
    <citation type="journal article" date="2018" name="Mol. Biol. Evol.">
        <title>Broad Genomic Sampling Reveals a Smut Pathogenic Ancestry of the Fungal Clade Ustilaginomycotina.</title>
        <authorList>
            <person name="Kijpornyongpan T."/>
            <person name="Mondo S.J."/>
            <person name="Barry K."/>
            <person name="Sandor L."/>
            <person name="Lee J."/>
            <person name="Lipzen A."/>
            <person name="Pangilinan J."/>
            <person name="LaButti K."/>
            <person name="Hainaut M."/>
            <person name="Henrissat B."/>
            <person name="Grigoriev I.V."/>
            <person name="Spatafora J.W."/>
            <person name="Aime M.C."/>
        </authorList>
    </citation>
    <scope>NUCLEOTIDE SEQUENCE [LARGE SCALE GENOMIC DNA]</scope>
    <source>
        <strain evidence="1 2">SA 807</strain>
    </source>
</reference>
<keyword evidence="2" id="KW-1185">Reference proteome</keyword>
<proteinExistence type="predicted"/>
<evidence type="ECO:0000313" key="1">
    <source>
        <dbReference type="EMBL" id="PWN52532.1"/>
    </source>
</evidence>
<name>A0ACD0P3A1_9BASI</name>
<accession>A0ACD0P3A1</accession>
<protein>
    <submittedName>
        <fullName evidence="1">Uncharacterized protein</fullName>
    </submittedName>
</protein>
<gene>
    <name evidence="1" type="ORF">IE53DRAFT_385008</name>
</gene>
<sequence length="1039" mass="113779">MLPLPIDRVQGLSERQKALCRRAKIFNVSQLLLQPESELAKSLCLPPSHVQAIQRVVSLQVAPRPLSILETITPNFSDDNHLTRPTPPPPPPTRHNRLTSGTSRSIPDQITSKGTTAAVQGVGLTSTDRRIGVATSTNRERGKTLSPRLASSFVPPTQTEGEWGLELPNHHHRHRRSSPNLGSDAASDTDADAESDSSSGQGGSVESGRKRRKVNETSSDASRTRIKTRFGLEVELDSDKGGGSRRRRRRAACCGGSADGSDSGWDGSSSFSSSSSSCRSEGSDEDEHPLLEREEREAQASVGAKRATMEAMRRGRPGHILSTGEAGLDRILRGGFRKGCLTEVVGESASGKTQLVLQTAVYAALGLCILEERRDGTCRWDFEDDDDDDVAPTSLRQALRGVGMVPSEMDSTNGQGVAIVTSQGERSGFSLVERLKEIAVHAVRKRWERVVAIGGDGFTDGRGRDRSLLQAATDDEGGEKRKEDDRVEGVTVRNSSDQPSQPVGRFLDRIDDAEDQRRRPGSGVPEEEEEEEDPRERAAIQLAIRQVLSNVHLACVSDVEALEHAINYTLPGLIWRLSTQAGQNMPSSSSSNSVSPPTASSSSARIGLVIIDSLPPLFQEEPARTKDTMIERSRILCRLGDSLQRLCILGTRRSLSEAREEEELALGQGRRTLANDPTGRSIIVVNHVSDVFGEMKDCTKRALFERCEHLHQHLDRRSSGMEDPSQGDEARRAEGGCDGRTRRSRKSDRLACSAESGDGAPMAYDEQSIFFNGSLSSIPNTVVRRTVAARKRRLEGGEEEEEEEEEANQSQQQRPGGMGNDDEGGEGEGQGGTTEGEGEIDRLGPRSCQLGQVWNNCLNVRLMLSKTRGRTVVTEERRGLPFPGVEDEARRTRRRRVNIRRATVVFSPFGPSGLDVVRRKLHPSPMTTTTTKKSSRARHHGPGRPFTEEEEEEEEGEEEDFRFVITRQGLEGLEEEVGTRRTGGGDPNLGSDREGWKGELGEEVEEEAEFTDAIQDEELARLNIDLDVGDSAVSPSQRS</sequence>
<dbReference type="EMBL" id="KZ819771">
    <property type="protein sequence ID" value="PWN52532.1"/>
    <property type="molecule type" value="Genomic_DNA"/>
</dbReference>
<evidence type="ECO:0000313" key="2">
    <source>
        <dbReference type="Proteomes" id="UP000245626"/>
    </source>
</evidence>
<organism evidence="1 2">
    <name type="scientific">Violaceomyces palustris</name>
    <dbReference type="NCBI Taxonomy" id="1673888"/>
    <lineage>
        <taxon>Eukaryota</taxon>
        <taxon>Fungi</taxon>
        <taxon>Dikarya</taxon>
        <taxon>Basidiomycota</taxon>
        <taxon>Ustilaginomycotina</taxon>
        <taxon>Ustilaginomycetes</taxon>
        <taxon>Violaceomycetales</taxon>
        <taxon>Violaceomycetaceae</taxon>
        <taxon>Violaceomyces</taxon>
    </lineage>
</organism>
<dbReference type="Proteomes" id="UP000245626">
    <property type="component" value="Unassembled WGS sequence"/>
</dbReference>